<keyword evidence="4" id="KW-0520">NAD</keyword>
<comment type="catalytic activity">
    <reaction evidence="5">
        <text>L-glutamate 5-semialdehyde + NAD(+) + H2O = L-glutamate + NADH + 2 H(+)</text>
        <dbReference type="Rhea" id="RHEA:30235"/>
        <dbReference type="ChEBI" id="CHEBI:15377"/>
        <dbReference type="ChEBI" id="CHEBI:15378"/>
        <dbReference type="ChEBI" id="CHEBI:29985"/>
        <dbReference type="ChEBI" id="CHEBI:57540"/>
        <dbReference type="ChEBI" id="CHEBI:57945"/>
        <dbReference type="ChEBI" id="CHEBI:58066"/>
        <dbReference type="EC" id="1.2.1.88"/>
    </reaction>
</comment>
<accession>A0ABY0IEI0</accession>
<comment type="caution">
    <text evidence="8">The sequence shown here is derived from an EMBL/GenBank/DDBJ whole genome shotgun (WGS) entry which is preliminary data.</text>
</comment>
<dbReference type="EC" id="1.2.1.88" evidence="2"/>
<evidence type="ECO:0000313" key="8">
    <source>
        <dbReference type="EMBL" id="RZF21000.1"/>
    </source>
</evidence>
<dbReference type="InterPro" id="IPR016162">
    <property type="entry name" value="Ald_DH_N"/>
</dbReference>
<dbReference type="PROSITE" id="PS00070">
    <property type="entry name" value="ALDEHYDE_DEHYDR_CYS"/>
    <property type="match status" value="1"/>
</dbReference>
<sequence>MKLPVIKQINLDENFRLDFYEHFSSLILDEENNLKEEVKKELVFWTSFDSSFKFQIALEGTQFLLGVDNKDKVLRLCNVKMANEIFLLDNFNGEKNKAYKAFKNHVTKVMKVRIGDFPGVSRIITKRYNLDTHAQIDTEEVSKMTETITKKLLVYINGYSPVFFEKISDFALGLTANYALLRIHLLKFLAILPSLDHDDEGTEVKRTLKEALRRLIVDSKKAEELGLKGDRQPLPSQLVLLFYFTLLIVKVFPAKPLAAIVRFKVRFMARRFIAGETIETAQKNFSTIFKSGRDVTLDQLGELVVSEEEADNYMNEVLKLVNGFSMHISPGRRNKAGILRAHVSIKVSALCSDFRPEAFNYTYSLVAPRLIKILKAGMEQQVFINIDAEHYHYRDIVFEVYKKALLDTPELKDYADTGIVVQAYLRDCYEHLQDIIDLAKQRGHNMPIRLVKGAYWDAETVEAEAHAHNAPEFLNKEETDINFRQMIDETFKAFPHIKLCLASHNFSDHAFASALRETKYSDIDEIEHQCLHMTYEALSTAMAKMGWAVRNYVPIGSLIVGMAYLVRRIMENSSQVGVLTIMRSHKKNAKLMAPNDIYAKHHEEGLLNLDSTITNIFGDFSNCPPLKTYLEKELKYFRRDFEKFELGKDYESDFKLSGEVENVLSPSDGKSVVGKITFATLDDAQKALDTVDKSFYDGEWSSYSWQKRASIMAHAAEIMYMRRNYYSALIMHESGKAISEALADVDEAIDFLNYYIRRLQEVGPSRDIDARGPFAIIAPWNFPMAIPCGMTASALLTGSSVILKPAEQTPLITCELVNLFHEVGVPKDALIHLPGVGETVGQKLVEDERIAGVIFTGSKPVGVHIAKVCSQRLYHNRETQKTYPVKVITEMGGKNAVIVTNNAELDETVDGILYSAFAHAGQKCSAASRVLVDREVKDKLIARLKQAALDINVGPATDFASYINPLVSQEEKDRLIAQVKQACEEAHKYGGKVHVNRSEEDLPGYCVGPTVIELPKSRAYDPESFACRELFAPVVHILPYDDHDDALELFNSVEYGLTGGIFSQSQDDIDYLSKEMLVGSNYINRGITGARVAIEPFGGFKMSGTGPKAGGEDYLRSLFVRPSDEDISESFYEEGGNDSPVISRSSRSDHFIRREKILGAIDEILGNFGPLFPGTFGGQRHNIIELKKWFEVEYLELLNHGRNNRYIPGQINYSVFDANKDRALYLSLNKDINMQTFFAVLMSLAAGTGVTVLCSNKASYQWWNFLIDILKKNRFSKKNIDCYFVNKDKMHELLKENFDVVICDGDEENIREFNKIQGEYNGQSVMTTFITPLEDFINCSYFDLFHLFSCERSYAVNIMRHGAPMELDQ</sequence>
<dbReference type="Pfam" id="PF00171">
    <property type="entry name" value="Aldedh"/>
    <property type="match status" value="1"/>
</dbReference>
<keyword evidence="9" id="KW-1185">Reference proteome</keyword>
<dbReference type="Pfam" id="PF01619">
    <property type="entry name" value="Pro_dh"/>
    <property type="match status" value="1"/>
</dbReference>
<comment type="pathway">
    <text evidence="1">Amino-acid degradation; L-proline degradation into L-glutamate; L-glutamate from L-proline: step 2/2.</text>
</comment>
<dbReference type="RefSeq" id="WP_115363367.1">
    <property type="nucleotide sequence ID" value="NZ_QDKL01000003.1"/>
</dbReference>
<keyword evidence="3" id="KW-0560">Oxidoreductase</keyword>
<dbReference type="SUPFAM" id="SSF53720">
    <property type="entry name" value="ALDH-like"/>
    <property type="match status" value="1"/>
</dbReference>
<dbReference type="InterPro" id="IPR002872">
    <property type="entry name" value="Proline_DH_dom"/>
</dbReference>
<organism evidence="8 9">
    <name type="scientific">Halobacteriovorax vibrionivorans</name>
    <dbReference type="NCBI Taxonomy" id="2152716"/>
    <lineage>
        <taxon>Bacteria</taxon>
        <taxon>Pseudomonadati</taxon>
        <taxon>Bdellovibrionota</taxon>
        <taxon>Bacteriovoracia</taxon>
        <taxon>Bacteriovoracales</taxon>
        <taxon>Halobacteriovoraceae</taxon>
        <taxon>Halobacteriovorax</taxon>
    </lineage>
</organism>
<gene>
    <name evidence="8" type="ORF">DAY19_13535</name>
</gene>
<evidence type="ECO:0000259" key="7">
    <source>
        <dbReference type="Pfam" id="PF01619"/>
    </source>
</evidence>
<evidence type="ECO:0000256" key="4">
    <source>
        <dbReference type="ARBA" id="ARBA00023027"/>
    </source>
</evidence>
<evidence type="ECO:0000256" key="2">
    <source>
        <dbReference type="ARBA" id="ARBA00012884"/>
    </source>
</evidence>
<proteinExistence type="predicted"/>
<dbReference type="PANTHER" id="PTHR42862:SF1">
    <property type="entry name" value="DELTA-1-PYRROLINE-5-CARBOXYLATE DEHYDROGENASE 2, ISOFORM A-RELATED"/>
    <property type="match status" value="1"/>
</dbReference>
<evidence type="ECO:0000259" key="6">
    <source>
        <dbReference type="Pfam" id="PF00171"/>
    </source>
</evidence>
<reference evidence="9" key="1">
    <citation type="journal article" date="2019" name="Int. J. Syst. Evol. Microbiol.">
        <title>Halobacteriovorax valvorus sp. nov., a novel prokaryotic predator isolated from coastal seawater of China.</title>
        <authorList>
            <person name="Chen M.-X."/>
        </authorList>
    </citation>
    <scope>NUCLEOTIDE SEQUENCE [LARGE SCALE GENOMIC DNA]</scope>
    <source>
        <strain evidence="9">BL9</strain>
    </source>
</reference>
<protein>
    <recommendedName>
        <fullName evidence="2">L-glutamate gamma-semialdehyde dehydrogenase</fullName>
        <ecNumber evidence="2">1.2.1.88</ecNumber>
    </recommendedName>
</protein>
<dbReference type="InterPro" id="IPR029041">
    <property type="entry name" value="FAD-linked_oxidoreductase-like"/>
</dbReference>
<name>A0ABY0IEI0_9BACT</name>
<dbReference type="SUPFAM" id="SSF51730">
    <property type="entry name" value="FAD-linked oxidoreductase"/>
    <property type="match status" value="1"/>
</dbReference>
<dbReference type="Gene3D" id="3.40.605.10">
    <property type="entry name" value="Aldehyde Dehydrogenase, Chain A, domain 1"/>
    <property type="match status" value="1"/>
</dbReference>
<dbReference type="InterPro" id="IPR016161">
    <property type="entry name" value="Ald_DH/histidinol_DH"/>
</dbReference>
<dbReference type="Proteomes" id="UP000443582">
    <property type="component" value="Unassembled WGS sequence"/>
</dbReference>
<evidence type="ECO:0000256" key="5">
    <source>
        <dbReference type="ARBA" id="ARBA00048142"/>
    </source>
</evidence>
<evidence type="ECO:0000256" key="1">
    <source>
        <dbReference type="ARBA" id="ARBA00004786"/>
    </source>
</evidence>
<dbReference type="InterPro" id="IPR016163">
    <property type="entry name" value="Ald_DH_C"/>
</dbReference>
<dbReference type="Gene3D" id="3.20.20.220">
    <property type="match status" value="1"/>
</dbReference>
<dbReference type="PANTHER" id="PTHR42862">
    <property type="entry name" value="DELTA-1-PYRROLINE-5-CARBOXYLATE DEHYDROGENASE 1, ISOFORM A-RELATED"/>
    <property type="match status" value="1"/>
</dbReference>
<feature type="domain" description="Proline dehydrogenase" evidence="7">
    <location>
        <begin position="282"/>
        <end position="577"/>
    </location>
</feature>
<dbReference type="InterPro" id="IPR050485">
    <property type="entry name" value="Proline_metab_enzyme"/>
</dbReference>
<evidence type="ECO:0000256" key="3">
    <source>
        <dbReference type="ARBA" id="ARBA00023002"/>
    </source>
</evidence>
<evidence type="ECO:0000313" key="9">
    <source>
        <dbReference type="Proteomes" id="UP000443582"/>
    </source>
</evidence>
<dbReference type="Gene3D" id="3.40.309.10">
    <property type="entry name" value="Aldehyde Dehydrogenase, Chain A, domain 2"/>
    <property type="match status" value="1"/>
</dbReference>
<dbReference type="InterPro" id="IPR016160">
    <property type="entry name" value="Ald_DH_CS_CYS"/>
</dbReference>
<feature type="domain" description="Aldehyde dehydrogenase" evidence="6">
    <location>
        <begin position="661"/>
        <end position="1116"/>
    </location>
</feature>
<dbReference type="InterPro" id="IPR015590">
    <property type="entry name" value="Aldehyde_DH_dom"/>
</dbReference>
<dbReference type="EMBL" id="QDKL01000003">
    <property type="protein sequence ID" value="RZF21000.1"/>
    <property type="molecule type" value="Genomic_DNA"/>
</dbReference>